<dbReference type="InterPro" id="IPR043133">
    <property type="entry name" value="GTP-CH-I_C/QueF"/>
</dbReference>
<dbReference type="Pfam" id="PF01227">
    <property type="entry name" value="GTP_cyclohydroI"/>
    <property type="match status" value="1"/>
</dbReference>
<dbReference type="EMBL" id="LR797099">
    <property type="protein sequence ID" value="CAB4186943.1"/>
    <property type="molecule type" value="Genomic_DNA"/>
</dbReference>
<comment type="pathway">
    <text evidence="2">Cofactor biosynthesis; 7,8-dihydroneopterin triphosphate biosynthesis; 7,8-dihydroneopterin triphosphate from GTP: step 1/1.</text>
</comment>
<evidence type="ECO:0000256" key="4">
    <source>
        <dbReference type="ARBA" id="ARBA00022801"/>
    </source>
</evidence>
<evidence type="ECO:0000256" key="3">
    <source>
        <dbReference type="ARBA" id="ARBA00012715"/>
    </source>
</evidence>
<name>A0A6J5QQX2_9CAUD</name>
<dbReference type="Gene3D" id="3.30.1130.10">
    <property type="match status" value="1"/>
</dbReference>
<dbReference type="Gene3D" id="1.10.286.10">
    <property type="match status" value="1"/>
</dbReference>
<evidence type="ECO:0000313" key="8">
    <source>
        <dbReference type="EMBL" id="CAB4186943.1"/>
    </source>
</evidence>
<evidence type="ECO:0000313" key="9">
    <source>
        <dbReference type="EMBL" id="CAB4221350.1"/>
    </source>
</evidence>
<dbReference type="GO" id="GO:0008270">
    <property type="term" value="F:zinc ion binding"/>
    <property type="evidence" value="ECO:0007669"/>
    <property type="project" value="TreeGrafter"/>
</dbReference>
<dbReference type="EMBL" id="LR796776">
    <property type="protein sequence ID" value="CAB4165827.1"/>
    <property type="molecule type" value="Genomic_DNA"/>
</dbReference>
<dbReference type="GO" id="GO:0006729">
    <property type="term" value="P:tetrahydrobiopterin biosynthetic process"/>
    <property type="evidence" value="ECO:0007669"/>
    <property type="project" value="TreeGrafter"/>
</dbReference>
<dbReference type="UniPathway" id="UPA00848">
    <property type="reaction ID" value="UER00151"/>
</dbReference>
<evidence type="ECO:0000313" key="7">
    <source>
        <dbReference type="EMBL" id="CAB4165827.1"/>
    </source>
</evidence>
<gene>
    <name evidence="8" type="ORF">UFOVP1146_289</name>
    <name evidence="9" type="ORF">UFOVP1638_276</name>
    <name evidence="6" type="ORF">UFOVP812_202</name>
    <name evidence="7" type="ORF">UFOVP818_363</name>
</gene>
<evidence type="ECO:0000256" key="1">
    <source>
        <dbReference type="ARBA" id="ARBA00001052"/>
    </source>
</evidence>
<comment type="catalytic activity">
    <reaction evidence="1">
        <text>GTP + H2O = 7,8-dihydroneopterin 3'-triphosphate + formate + H(+)</text>
        <dbReference type="Rhea" id="RHEA:17473"/>
        <dbReference type="ChEBI" id="CHEBI:15377"/>
        <dbReference type="ChEBI" id="CHEBI:15378"/>
        <dbReference type="ChEBI" id="CHEBI:15740"/>
        <dbReference type="ChEBI" id="CHEBI:37565"/>
        <dbReference type="ChEBI" id="CHEBI:58462"/>
        <dbReference type="EC" id="3.5.4.16"/>
    </reaction>
</comment>
<dbReference type="SUPFAM" id="SSF55620">
    <property type="entry name" value="Tetrahydrobiopterin biosynthesis enzymes-like"/>
    <property type="match status" value="1"/>
</dbReference>
<dbReference type="PANTHER" id="PTHR11109:SF7">
    <property type="entry name" value="GTP CYCLOHYDROLASE 1"/>
    <property type="match status" value="1"/>
</dbReference>
<evidence type="ECO:0000256" key="2">
    <source>
        <dbReference type="ARBA" id="ARBA00005080"/>
    </source>
</evidence>
<keyword evidence="4 8" id="KW-0378">Hydrolase</keyword>
<dbReference type="InterPro" id="IPR043134">
    <property type="entry name" value="GTP-CH-I_N"/>
</dbReference>
<dbReference type="GO" id="GO:0005525">
    <property type="term" value="F:GTP binding"/>
    <property type="evidence" value="ECO:0007669"/>
    <property type="project" value="TreeGrafter"/>
</dbReference>
<proteinExistence type="predicted"/>
<feature type="domain" description="GTP cyclohydrolase I" evidence="5">
    <location>
        <begin position="101"/>
        <end position="275"/>
    </location>
</feature>
<dbReference type="InterPro" id="IPR001474">
    <property type="entry name" value="GTP_CycHdrlase_I"/>
</dbReference>
<evidence type="ECO:0000313" key="6">
    <source>
        <dbReference type="EMBL" id="CAB4163933.1"/>
    </source>
</evidence>
<accession>A0A6J5QQX2</accession>
<dbReference type="GO" id="GO:0003934">
    <property type="term" value="F:GTP cyclohydrolase I activity"/>
    <property type="evidence" value="ECO:0007669"/>
    <property type="project" value="UniProtKB-EC"/>
</dbReference>
<dbReference type="FunFam" id="3.30.1130.10:FF:000001">
    <property type="entry name" value="GTP cyclohydrolase 1"/>
    <property type="match status" value="1"/>
</dbReference>
<dbReference type="GO" id="GO:0046654">
    <property type="term" value="P:tetrahydrofolate biosynthetic process"/>
    <property type="evidence" value="ECO:0007669"/>
    <property type="project" value="InterPro"/>
</dbReference>
<organism evidence="8">
    <name type="scientific">uncultured Caudovirales phage</name>
    <dbReference type="NCBI Taxonomy" id="2100421"/>
    <lineage>
        <taxon>Viruses</taxon>
        <taxon>Duplodnaviria</taxon>
        <taxon>Heunggongvirae</taxon>
        <taxon>Uroviricota</taxon>
        <taxon>Caudoviricetes</taxon>
        <taxon>Peduoviridae</taxon>
        <taxon>Maltschvirus</taxon>
        <taxon>Maltschvirus maltsch</taxon>
    </lineage>
</organism>
<dbReference type="EC" id="3.5.4.16" evidence="3"/>
<dbReference type="InterPro" id="IPR020602">
    <property type="entry name" value="GTP_CycHdrlase_I_dom"/>
</dbReference>
<reference evidence="8" key="1">
    <citation type="submission" date="2020-05" db="EMBL/GenBank/DDBJ databases">
        <authorList>
            <person name="Chiriac C."/>
            <person name="Salcher M."/>
            <person name="Ghai R."/>
            <person name="Kavagutti S V."/>
        </authorList>
    </citation>
    <scope>NUCLEOTIDE SEQUENCE</scope>
</reference>
<protein>
    <recommendedName>
        <fullName evidence="3">GTP cyclohydrolase I</fullName>
        <ecNumber evidence="3">3.5.4.16</ecNumber>
    </recommendedName>
</protein>
<evidence type="ECO:0000259" key="5">
    <source>
        <dbReference type="Pfam" id="PF01227"/>
    </source>
</evidence>
<dbReference type="PANTHER" id="PTHR11109">
    <property type="entry name" value="GTP CYCLOHYDROLASE I"/>
    <property type="match status" value="1"/>
</dbReference>
<dbReference type="EMBL" id="LR797502">
    <property type="protein sequence ID" value="CAB4221350.1"/>
    <property type="molecule type" value="Genomic_DNA"/>
</dbReference>
<sequence>MSNKNFIFKPDFPFPNEPSKTFAPAWYDVEDNAEMERLKQEHGAATDLTTLKESIMQEGKPLSQVIRERIQQANTSFRSNDNISEFINDHEIEILVDEVAEKFQGVLNSLVIDTDNDHNTRETARRVAKMFVKETFSGRYRAVPKITAFPNMGYKSLYTAGPISIRSTCAHHFQNIVGSCWVGIVPEDEVIGLSKFNRLVHHISERPQIQEEMTTQIAEALKKYAKTENIAIVVKAEHHCMTQRGVREHESDMTTAIMLGAFATDPALKKEFYDICLSMKGHG</sequence>
<dbReference type="EMBL" id="LR796758">
    <property type="protein sequence ID" value="CAB4163933.1"/>
    <property type="molecule type" value="Genomic_DNA"/>
</dbReference>